<dbReference type="GO" id="GO:0016740">
    <property type="term" value="F:transferase activity"/>
    <property type="evidence" value="ECO:0007669"/>
    <property type="project" value="UniProtKB-KW"/>
</dbReference>
<proteinExistence type="predicted"/>
<dbReference type="EMBL" id="JJMP01000003">
    <property type="protein sequence ID" value="RYC52038.1"/>
    <property type="molecule type" value="Genomic_DNA"/>
</dbReference>
<gene>
    <name evidence="1" type="ORF">DN53_09135</name>
</gene>
<sequence>MDNTDLQQLFSIQNSNEFDSLAMEIFRFQYSANAVYGTYCNHLGKSPSNVLHPSEIPFLPIEFFKSKTVVSSPNKPEAIFESSGTTQNTTSKHYVADLSLYERSFMEAFTLFYGPVEELCVLALLPSYLERSGSSLVYMVNELVTRSQHPDSGFYLYNLQDLHQKLKAQEASGSKTLLIGVSFALLDLAEQFPTPLKFTTIMETGGMKGRRKELIRTELHDILKDAFEVPNIHSEYGMTELLSQAYSQGNGIFKTPPWMKILTRDTEDPLSLQSDGKTGGINVIDLANIHSCSFIATQDLGKTYANGTFEVLGRFDNSDIRGCNLLAL</sequence>
<dbReference type="SUPFAM" id="SSF56801">
    <property type="entry name" value="Acetyl-CoA synthetase-like"/>
    <property type="match status" value="1"/>
</dbReference>
<organism evidence="1 2">
    <name type="scientific">Flagellimonas olearia</name>
    <dbReference type="NCBI Taxonomy" id="552546"/>
    <lineage>
        <taxon>Bacteria</taxon>
        <taxon>Pseudomonadati</taxon>
        <taxon>Bacteroidota</taxon>
        <taxon>Flavobacteriia</taxon>
        <taxon>Flavobacteriales</taxon>
        <taxon>Flavobacteriaceae</taxon>
        <taxon>Flagellimonas</taxon>
    </lineage>
</organism>
<reference evidence="1 2" key="1">
    <citation type="submission" date="2014-04" db="EMBL/GenBank/DDBJ databases">
        <title>Whole genome of Muricauda olearia.</title>
        <authorList>
            <person name="Zhang X.-H."/>
            <person name="Tang K."/>
        </authorList>
    </citation>
    <scope>NUCLEOTIDE SEQUENCE [LARGE SCALE GENOMIC DNA]</scope>
    <source>
        <strain evidence="1 2">Th120</strain>
    </source>
</reference>
<evidence type="ECO:0000313" key="2">
    <source>
        <dbReference type="Proteomes" id="UP000290261"/>
    </source>
</evidence>
<protein>
    <submittedName>
        <fullName evidence="1">Acyl transferase</fullName>
    </submittedName>
</protein>
<dbReference type="AlphaFoldDB" id="A0A444VMN5"/>
<dbReference type="Proteomes" id="UP000290261">
    <property type="component" value="Unassembled WGS sequence"/>
</dbReference>
<evidence type="ECO:0000313" key="1">
    <source>
        <dbReference type="EMBL" id="RYC52038.1"/>
    </source>
</evidence>
<accession>A0A444VMN5</accession>
<keyword evidence="1" id="KW-0808">Transferase</keyword>
<keyword evidence="2" id="KW-1185">Reference proteome</keyword>
<comment type="caution">
    <text evidence="1">The sequence shown here is derived from an EMBL/GenBank/DDBJ whole genome shotgun (WGS) entry which is preliminary data.</text>
</comment>
<name>A0A444VMN5_9FLAO</name>
<dbReference type="RefSeq" id="WP_129654042.1">
    <property type="nucleotide sequence ID" value="NZ_ML142908.1"/>
</dbReference>